<keyword evidence="11 23" id="KW-0378">Hydrolase</keyword>
<evidence type="ECO:0000256" key="14">
    <source>
        <dbReference type="ARBA" id="ARBA00023204"/>
    </source>
</evidence>
<proteinExistence type="inferred from homology"/>
<dbReference type="Gene3D" id="3.20.190.10">
    <property type="entry name" value="MutM-like, N-terminal"/>
    <property type="match status" value="1"/>
</dbReference>
<organism evidence="23 24">
    <name type="scientific">Ehrlichia cf. muris str. EmCRT</name>
    <dbReference type="NCBI Taxonomy" id="1359167"/>
    <lineage>
        <taxon>Bacteria</taxon>
        <taxon>Pseudomonadati</taxon>
        <taxon>Pseudomonadota</taxon>
        <taxon>Alphaproteobacteria</taxon>
        <taxon>Rickettsiales</taxon>
        <taxon>Anaplasmataceae</taxon>
        <taxon>Ehrlichia</taxon>
    </lineage>
</organism>
<protein>
    <recommendedName>
        <fullName evidence="7">Formamidopyrimidine-DNA glycosylase</fullName>
        <ecNumber evidence="5">3.2.2.23</ecNumber>
        <ecNumber evidence="6">4.2.99.18</ecNumber>
    </recommendedName>
    <alternativeName>
        <fullName evidence="18">DNA-(apurinic or apyrimidinic site) lyase MutM</fullName>
    </alternativeName>
</protein>
<feature type="domain" description="FPG-type" evidence="21">
    <location>
        <begin position="236"/>
        <end position="270"/>
    </location>
</feature>
<dbReference type="NCBIfam" id="TIGR00577">
    <property type="entry name" value="fpg"/>
    <property type="match status" value="1"/>
</dbReference>
<dbReference type="RefSeq" id="WP_045804614.1">
    <property type="nucleotide sequence ID" value="NZ_LANU01000001.1"/>
</dbReference>
<evidence type="ECO:0000256" key="13">
    <source>
        <dbReference type="ARBA" id="ARBA00023125"/>
    </source>
</evidence>
<dbReference type="InterPro" id="IPR015886">
    <property type="entry name" value="H2TH_FPG"/>
</dbReference>
<evidence type="ECO:0000256" key="18">
    <source>
        <dbReference type="ARBA" id="ARBA00030638"/>
    </source>
</evidence>
<dbReference type="InterPro" id="IPR020629">
    <property type="entry name" value="FPG_Glyclase"/>
</dbReference>
<keyword evidence="13" id="KW-0238">DNA-binding</keyword>
<dbReference type="GO" id="GO:0140078">
    <property type="term" value="F:class I DNA-(apurinic or apyrimidinic site) endonuclease activity"/>
    <property type="evidence" value="ECO:0007669"/>
    <property type="project" value="UniProtKB-EC"/>
</dbReference>
<evidence type="ECO:0000256" key="19">
    <source>
        <dbReference type="ARBA" id="ARBA00044632"/>
    </source>
</evidence>
<dbReference type="EC" id="4.2.99.18" evidence="6"/>
<dbReference type="CDD" id="cd08966">
    <property type="entry name" value="EcFpg-like_N"/>
    <property type="match status" value="1"/>
</dbReference>
<dbReference type="GO" id="GO:0034039">
    <property type="term" value="F:8-oxo-7,8-dihydroguanine DNA N-glycosylase activity"/>
    <property type="evidence" value="ECO:0007669"/>
    <property type="project" value="TreeGrafter"/>
</dbReference>
<evidence type="ECO:0000256" key="17">
    <source>
        <dbReference type="ARBA" id="ARBA00023295"/>
    </source>
</evidence>
<keyword evidence="8" id="KW-0479">Metal-binding</keyword>
<dbReference type="EMBL" id="LANU01000001">
    <property type="protein sequence ID" value="KJV66045.1"/>
    <property type="molecule type" value="Genomic_DNA"/>
</dbReference>
<dbReference type="PANTHER" id="PTHR22993">
    <property type="entry name" value="FORMAMIDOPYRIMIDINE-DNA GLYCOSYLASE"/>
    <property type="match status" value="1"/>
</dbReference>
<evidence type="ECO:0000256" key="2">
    <source>
        <dbReference type="ARBA" id="ARBA00001947"/>
    </source>
</evidence>
<dbReference type="SUPFAM" id="SSF46946">
    <property type="entry name" value="S13-like H2TH domain"/>
    <property type="match status" value="1"/>
</dbReference>
<dbReference type="SUPFAM" id="SSF57716">
    <property type="entry name" value="Glucocorticoid receptor-like (DNA-binding domain)"/>
    <property type="match status" value="1"/>
</dbReference>
<dbReference type="GO" id="GO:0008270">
    <property type="term" value="F:zinc ion binding"/>
    <property type="evidence" value="ECO:0007669"/>
    <property type="project" value="UniProtKB-KW"/>
</dbReference>
<dbReference type="Pfam" id="PF06831">
    <property type="entry name" value="H2TH"/>
    <property type="match status" value="1"/>
</dbReference>
<evidence type="ECO:0000256" key="4">
    <source>
        <dbReference type="ARBA" id="ARBA00011245"/>
    </source>
</evidence>
<dbReference type="SMART" id="SM00898">
    <property type="entry name" value="Fapy_DNA_glyco"/>
    <property type="match status" value="1"/>
</dbReference>
<evidence type="ECO:0000256" key="10">
    <source>
        <dbReference type="ARBA" id="ARBA00022771"/>
    </source>
</evidence>
<comment type="subunit">
    <text evidence="4">Monomer.</text>
</comment>
<dbReference type="EC" id="3.2.2.23" evidence="5"/>
<dbReference type="PANTHER" id="PTHR22993:SF9">
    <property type="entry name" value="FORMAMIDOPYRIMIDINE-DNA GLYCOSYLASE"/>
    <property type="match status" value="1"/>
</dbReference>
<evidence type="ECO:0000256" key="8">
    <source>
        <dbReference type="ARBA" id="ARBA00022723"/>
    </source>
</evidence>
<evidence type="ECO:0000259" key="21">
    <source>
        <dbReference type="PROSITE" id="PS51066"/>
    </source>
</evidence>
<keyword evidence="12" id="KW-0862">Zinc</keyword>
<evidence type="ECO:0000256" key="15">
    <source>
        <dbReference type="ARBA" id="ARBA00023239"/>
    </source>
</evidence>
<evidence type="ECO:0000256" key="1">
    <source>
        <dbReference type="ARBA" id="ARBA00001668"/>
    </source>
</evidence>
<comment type="catalytic activity">
    <reaction evidence="19">
        <text>2'-deoxyribonucleotide-(2'-deoxyribose 5'-phosphate)-2'-deoxyribonucleotide-DNA = a 3'-end 2'-deoxyribonucleotide-(2,3-dehydro-2,3-deoxyribose 5'-phosphate)-DNA + a 5'-end 5'-phospho-2'-deoxyribonucleoside-DNA + H(+)</text>
        <dbReference type="Rhea" id="RHEA:66592"/>
        <dbReference type="Rhea" id="RHEA-COMP:13180"/>
        <dbReference type="Rhea" id="RHEA-COMP:16897"/>
        <dbReference type="Rhea" id="RHEA-COMP:17067"/>
        <dbReference type="ChEBI" id="CHEBI:15378"/>
        <dbReference type="ChEBI" id="CHEBI:136412"/>
        <dbReference type="ChEBI" id="CHEBI:157695"/>
        <dbReference type="ChEBI" id="CHEBI:167181"/>
        <dbReference type="EC" id="4.2.99.18"/>
    </reaction>
</comment>
<gene>
    <name evidence="23" type="primary">mutM</name>
    <name evidence="23" type="ORF">EMUCRT_0236</name>
</gene>
<dbReference type="FunFam" id="1.10.8.50:FF:000003">
    <property type="entry name" value="Formamidopyrimidine-DNA glycosylase"/>
    <property type="match status" value="1"/>
</dbReference>
<dbReference type="PROSITE" id="PS01242">
    <property type="entry name" value="ZF_FPG_1"/>
    <property type="match status" value="1"/>
</dbReference>
<dbReference type="Proteomes" id="UP000033546">
    <property type="component" value="Unassembled WGS sequence"/>
</dbReference>
<evidence type="ECO:0000259" key="22">
    <source>
        <dbReference type="PROSITE" id="PS51068"/>
    </source>
</evidence>
<comment type="caution">
    <text evidence="23">The sequence shown here is derived from an EMBL/GenBank/DDBJ whole genome shotgun (WGS) entry which is preliminary data.</text>
</comment>
<dbReference type="InterPro" id="IPR010979">
    <property type="entry name" value="Ribosomal_uS13-like_H2TH"/>
</dbReference>
<dbReference type="SUPFAM" id="SSF81624">
    <property type="entry name" value="N-terminal domain of MutM-like DNA repair proteins"/>
    <property type="match status" value="1"/>
</dbReference>
<dbReference type="PATRIC" id="fig|1359167.3.peg.227"/>
<evidence type="ECO:0000256" key="6">
    <source>
        <dbReference type="ARBA" id="ARBA00012720"/>
    </source>
</evidence>
<keyword evidence="16" id="KW-0511">Multifunctional enzyme</keyword>
<dbReference type="Pfam" id="PF01149">
    <property type="entry name" value="Fapy_DNA_glyco"/>
    <property type="match status" value="1"/>
</dbReference>
<comment type="cofactor">
    <cofactor evidence="2">
        <name>Zn(2+)</name>
        <dbReference type="ChEBI" id="CHEBI:29105"/>
    </cofactor>
</comment>
<name>A0A0F3NDF3_9RICK</name>
<keyword evidence="17 23" id="KW-0326">Glycosidase</keyword>
<dbReference type="Gene3D" id="1.10.8.50">
    <property type="match status" value="1"/>
</dbReference>
<dbReference type="InterPro" id="IPR015887">
    <property type="entry name" value="DNA_glyclase_Znf_dom_DNA_BS"/>
</dbReference>
<keyword evidence="9" id="KW-0227">DNA damage</keyword>
<dbReference type="GO" id="GO:0003684">
    <property type="term" value="F:damaged DNA binding"/>
    <property type="evidence" value="ECO:0007669"/>
    <property type="project" value="InterPro"/>
</dbReference>
<evidence type="ECO:0000313" key="23">
    <source>
        <dbReference type="EMBL" id="KJV66045.1"/>
    </source>
</evidence>
<evidence type="ECO:0000256" key="12">
    <source>
        <dbReference type="ARBA" id="ARBA00022833"/>
    </source>
</evidence>
<accession>A0A0F3NDF3</accession>
<evidence type="ECO:0000256" key="11">
    <source>
        <dbReference type="ARBA" id="ARBA00022801"/>
    </source>
</evidence>
<dbReference type="InterPro" id="IPR000214">
    <property type="entry name" value="Znf_DNA_glyclase/AP_lyase"/>
</dbReference>
<evidence type="ECO:0000256" key="3">
    <source>
        <dbReference type="ARBA" id="ARBA00009409"/>
    </source>
</evidence>
<evidence type="ECO:0000313" key="24">
    <source>
        <dbReference type="Proteomes" id="UP000033546"/>
    </source>
</evidence>
<keyword evidence="15" id="KW-0456">Lyase</keyword>
<dbReference type="PROSITE" id="PS51068">
    <property type="entry name" value="FPG_CAT"/>
    <property type="match status" value="1"/>
</dbReference>
<dbReference type="PROSITE" id="PS51066">
    <property type="entry name" value="ZF_FPG_2"/>
    <property type="match status" value="1"/>
</dbReference>
<comment type="catalytic activity">
    <reaction evidence="1">
        <text>Hydrolysis of DNA containing ring-opened 7-methylguanine residues, releasing 2,6-diamino-4-hydroxy-5-(N-methyl)formamidopyrimidine.</text>
        <dbReference type="EC" id="3.2.2.23"/>
    </reaction>
</comment>
<evidence type="ECO:0000256" key="7">
    <source>
        <dbReference type="ARBA" id="ARBA00016240"/>
    </source>
</evidence>
<dbReference type="AlphaFoldDB" id="A0A0F3NDF3"/>
<dbReference type="InterPro" id="IPR035937">
    <property type="entry name" value="FPG_N"/>
</dbReference>
<evidence type="ECO:0000256" key="20">
    <source>
        <dbReference type="PROSITE-ProRule" id="PRU00391"/>
    </source>
</evidence>
<reference evidence="23 24" key="1">
    <citation type="submission" date="2015-02" db="EMBL/GenBank/DDBJ databases">
        <title>Genome Sequencing of Rickettsiales.</title>
        <authorList>
            <person name="Daugherty S.C."/>
            <person name="Su Q."/>
            <person name="Abolude K."/>
            <person name="Beier-Sexton M."/>
            <person name="Carlyon J.A."/>
            <person name="Carter R."/>
            <person name="Day N.P."/>
            <person name="Dumler S.J."/>
            <person name="Dyachenko V."/>
            <person name="Godinez A."/>
            <person name="Kurtti T.J."/>
            <person name="Lichay M."/>
            <person name="Mullins K.E."/>
            <person name="Ott S."/>
            <person name="Pappas-Brown V."/>
            <person name="Paris D.H."/>
            <person name="Patel P."/>
            <person name="Richards A.L."/>
            <person name="Sadzewicz L."/>
            <person name="Sears K."/>
            <person name="Seidman D."/>
            <person name="Sengamalay N."/>
            <person name="Stenos J."/>
            <person name="Tallon L.J."/>
            <person name="Vincent G."/>
            <person name="Fraser C.M."/>
            <person name="Munderloh U."/>
            <person name="Dunning-Hotopp J.C."/>
        </authorList>
    </citation>
    <scope>NUCLEOTIDE SEQUENCE [LARGE SCALE GENOMIC DNA]</scope>
    <source>
        <strain evidence="23 24">EmCRT</strain>
    </source>
</reference>
<dbReference type="GO" id="GO:0006284">
    <property type="term" value="P:base-excision repair"/>
    <property type="evidence" value="ECO:0007669"/>
    <property type="project" value="InterPro"/>
</dbReference>
<dbReference type="NCBIfam" id="NF002211">
    <property type="entry name" value="PRK01103.1"/>
    <property type="match status" value="1"/>
</dbReference>
<comment type="similarity">
    <text evidence="3">Belongs to the FPG family.</text>
</comment>
<keyword evidence="10 20" id="KW-0863">Zinc-finger</keyword>
<dbReference type="InterPro" id="IPR012319">
    <property type="entry name" value="FPG_cat"/>
</dbReference>
<sequence length="270" mass="31021">MPELPEVEIVCRALSTEILNKIILSIEINRYDLRIPVIQDLCNIAINNSISEITRKGKYIILVLSNQYYIIIHLGMSGNLVCNENCIKQKKHNHIIFYLSDNKLLIFNDPRRFGIVTLLNYNQYTEFFKDFGIDALSDEFNTDYLYNTVYKKCTIKSLLMNNKFVTGIGNIYSTESLFLSGISPNRLVKNLSIIECSIIVDNIKNILLFSIENGGSSIKDYVSPLGIRGTFQNHFVVYNRAKKQCYKCSNFISVTRKNGRSTFFCSYCQS</sequence>
<keyword evidence="14" id="KW-0234">DNA repair</keyword>
<feature type="domain" description="Formamidopyrimidine-DNA glycosylase catalytic" evidence="22">
    <location>
        <begin position="2"/>
        <end position="114"/>
    </location>
</feature>
<evidence type="ECO:0000256" key="5">
    <source>
        <dbReference type="ARBA" id="ARBA00012024"/>
    </source>
</evidence>
<dbReference type="SMART" id="SM01232">
    <property type="entry name" value="H2TH"/>
    <property type="match status" value="1"/>
</dbReference>
<evidence type="ECO:0000256" key="9">
    <source>
        <dbReference type="ARBA" id="ARBA00022763"/>
    </source>
</evidence>
<evidence type="ECO:0000256" key="16">
    <source>
        <dbReference type="ARBA" id="ARBA00023268"/>
    </source>
</evidence>